<accession>A0A1I7XBB1</accession>
<sequence length="99" mass="11262">MSIVILRDLHTSDLDLKVQNRLWRTASVIALQHFSKINCDFLLIASLHLAVISTLRCFIRKEKCWIMVCIYGNSKVHSSIRTSSMVVKSHASSLPSHQL</sequence>
<name>A0A1I7XBB1_HETBA</name>
<reference evidence="2" key="1">
    <citation type="submission" date="2016-11" db="UniProtKB">
        <authorList>
            <consortium name="WormBaseParasite"/>
        </authorList>
    </citation>
    <scope>IDENTIFICATION</scope>
</reference>
<evidence type="ECO:0000313" key="2">
    <source>
        <dbReference type="WBParaSite" id="Hba_14910"/>
    </source>
</evidence>
<evidence type="ECO:0000313" key="1">
    <source>
        <dbReference type="Proteomes" id="UP000095283"/>
    </source>
</evidence>
<organism evidence="1 2">
    <name type="scientific">Heterorhabditis bacteriophora</name>
    <name type="common">Entomopathogenic nematode worm</name>
    <dbReference type="NCBI Taxonomy" id="37862"/>
    <lineage>
        <taxon>Eukaryota</taxon>
        <taxon>Metazoa</taxon>
        <taxon>Ecdysozoa</taxon>
        <taxon>Nematoda</taxon>
        <taxon>Chromadorea</taxon>
        <taxon>Rhabditida</taxon>
        <taxon>Rhabditina</taxon>
        <taxon>Rhabditomorpha</taxon>
        <taxon>Strongyloidea</taxon>
        <taxon>Heterorhabditidae</taxon>
        <taxon>Heterorhabditis</taxon>
    </lineage>
</organism>
<proteinExistence type="predicted"/>
<dbReference type="WBParaSite" id="Hba_14910">
    <property type="protein sequence ID" value="Hba_14910"/>
    <property type="gene ID" value="Hba_14910"/>
</dbReference>
<protein>
    <submittedName>
        <fullName evidence="2">Ovule protein</fullName>
    </submittedName>
</protein>
<dbReference type="Proteomes" id="UP000095283">
    <property type="component" value="Unplaced"/>
</dbReference>
<dbReference type="AlphaFoldDB" id="A0A1I7XBB1"/>
<keyword evidence="1" id="KW-1185">Reference proteome</keyword>